<name>A0A0E4BMZ9_9BRAD</name>
<evidence type="ECO:0000313" key="3">
    <source>
        <dbReference type="Proteomes" id="UP000063308"/>
    </source>
</evidence>
<dbReference type="AlphaFoldDB" id="A0A0E4BMZ9"/>
<organism evidence="2 3">
    <name type="scientific">Bradyrhizobium diazoefficiens</name>
    <dbReference type="NCBI Taxonomy" id="1355477"/>
    <lineage>
        <taxon>Bacteria</taxon>
        <taxon>Pseudomonadati</taxon>
        <taxon>Pseudomonadota</taxon>
        <taxon>Alphaproteobacteria</taxon>
        <taxon>Hyphomicrobiales</taxon>
        <taxon>Nitrobacteraceae</taxon>
        <taxon>Bradyrhizobium</taxon>
    </lineage>
</organism>
<dbReference type="Proteomes" id="UP000063308">
    <property type="component" value="Chromosome"/>
</dbReference>
<protein>
    <submittedName>
        <fullName evidence="2">Uncharacterized protein</fullName>
    </submittedName>
</protein>
<gene>
    <name evidence="2" type="ORF">NK6_3130</name>
</gene>
<evidence type="ECO:0000313" key="2">
    <source>
        <dbReference type="EMBL" id="BAR56308.1"/>
    </source>
</evidence>
<reference evidence="2 3" key="1">
    <citation type="submission" date="2014-11" db="EMBL/GenBank/DDBJ databases">
        <title>Symbiosis island explosion on the genome of extra-slow-growing strains of soybean bradyrhizobia with massive insertion sequences.</title>
        <authorList>
            <person name="Iida T."/>
            <person name="Minamisawa K."/>
        </authorList>
    </citation>
    <scope>NUCLEOTIDE SEQUENCE [LARGE SCALE GENOMIC DNA]</scope>
    <source>
        <strain evidence="2 3">NK6</strain>
    </source>
</reference>
<proteinExistence type="predicted"/>
<evidence type="ECO:0000256" key="1">
    <source>
        <dbReference type="SAM" id="MobiDB-lite"/>
    </source>
</evidence>
<feature type="region of interest" description="Disordered" evidence="1">
    <location>
        <begin position="13"/>
        <end position="35"/>
    </location>
</feature>
<sequence length="58" mass="6820">MADPTKLSVEKALEKIRQRDAPKSENSRLDEKTDALNEEIKRMRAQRLRLERQKGKRG</sequence>
<dbReference type="RefSeq" id="WP_171901153.1">
    <property type="nucleotide sequence ID" value="NZ_JAFCKD010000013.1"/>
</dbReference>
<dbReference type="EMBL" id="AP014685">
    <property type="protein sequence ID" value="BAR56308.1"/>
    <property type="molecule type" value="Genomic_DNA"/>
</dbReference>
<accession>A0A0E4BMZ9</accession>